<evidence type="ECO:0000313" key="10">
    <source>
        <dbReference type="EMBL" id="GGB43945.1"/>
    </source>
</evidence>
<proteinExistence type="inferred from homology"/>
<keyword evidence="3" id="KW-0813">Transport</keyword>
<comment type="similarity">
    <text evidence="2">Belongs to the autoinducer-2 exporter (AI-2E) (TC 2.A.86) family.</text>
</comment>
<feature type="region of interest" description="Disordered" evidence="8">
    <location>
        <begin position="377"/>
        <end position="435"/>
    </location>
</feature>
<organism evidence="10 11">
    <name type="scientific">Gordonia jinhuaensis</name>
    <dbReference type="NCBI Taxonomy" id="1517702"/>
    <lineage>
        <taxon>Bacteria</taxon>
        <taxon>Bacillati</taxon>
        <taxon>Actinomycetota</taxon>
        <taxon>Actinomycetes</taxon>
        <taxon>Mycobacteriales</taxon>
        <taxon>Gordoniaceae</taxon>
        <taxon>Gordonia</taxon>
    </lineage>
</organism>
<comment type="caution">
    <text evidence="10">The sequence shown here is derived from an EMBL/GenBank/DDBJ whole genome shotgun (WGS) entry which is preliminary data.</text>
</comment>
<feature type="transmembrane region" description="Helical" evidence="9">
    <location>
        <begin position="42"/>
        <end position="60"/>
    </location>
</feature>
<comment type="subcellular location">
    <subcellularLocation>
        <location evidence="1">Cell membrane</location>
        <topology evidence="1">Multi-pass membrane protein</topology>
    </subcellularLocation>
</comment>
<dbReference type="AlphaFoldDB" id="A0A916TGP3"/>
<dbReference type="Proteomes" id="UP000621454">
    <property type="component" value="Unassembled WGS sequence"/>
</dbReference>
<evidence type="ECO:0000256" key="1">
    <source>
        <dbReference type="ARBA" id="ARBA00004651"/>
    </source>
</evidence>
<dbReference type="GO" id="GO:0005886">
    <property type="term" value="C:plasma membrane"/>
    <property type="evidence" value="ECO:0007669"/>
    <property type="project" value="UniProtKB-SubCell"/>
</dbReference>
<gene>
    <name evidence="10" type="ORF">GCM10011489_34350</name>
</gene>
<evidence type="ECO:0000256" key="9">
    <source>
        <dbReference type="SAM" id="Phobius"/>
    </source>
</evidence>
<evidence type="ECO:0000256" key="8">
    <source>
        <dbReference type="SAM" id="MobiDB-lite"/>
    </source>
</evidence>
<evidence type="ECO:0000256" key="2">
    <source>
        <dbReference type="ARBA" id="ARBA00009773"/>
    </source>
</evidence>
<feature type="transmembrane region" description="Helical" evidence="9">
    <location>
        <begin position="333"/>
        <end position="366"/>
    </location>
</feature>
<dbReference type="GO" id="GO:0055085">
    <property type="term" value="P:transmembrane transport"/>
    <property type="evidence" value="ECO:0007669"/>
    <property type="project" value="TreeGrafter"/>
</dbReference>
<feature type="transmembrane region" description="Helical" evidence="9">
    <location>
        <begin position="291"/>
        <end position="313"/>
    </location>
</feature>
<keyword evidence="11" id="KW-1185">Reference proteome</keyword>
<evidence type="ECO:0000256" key="7">
    <source>
        <dbReference type="ARBA" id="ARBA00023136"/>
    </source>
</evidence>
<keyword evidence="6 9" id="KW-1133">Transmembrane helix</keyword>
<reference evidence="10" key="1">
    <citation type="journal article" date="2014" name="Int. J. Syst. Evol. Microbiol.">
        <title>Complete genome sequence of Corynebacterium casei LMG S-19264T (=DSM 44701T), isolated from a smear-ripened cheese.</title>
        <authorList>
            <consortium name="US DOE Joint Genome Institute (JGI-PGF)"/>
            <person name="Walter F."/>
            <person name="Albersmeier A."/>
            <person name="Kalinowski J."/>
            <person name="Ruckert C."/>
        </authorList>
    </citation>
    <scope>NUCLEOTIDE SEQUENCE</scope>
    <source>
        <strain evidence="10">CGMCC 1.12827</strain>
    </source>
</reference>
<feature type="transmembrane region" description="Helical" evidence="9">
    <location>
        <begin position="96"/>
        <end position="117"/>
    </location>
</feature>
<dbReference type="PANTHER" id="PTHR21716:SF53">
    <property type="entry name" value="PERMEASE PERM-RELATED"/>
    <property type="match status" value="1"/>
</dbReference>
<feature type="compositionally biased region" description="Low complexity" evidence="8">
    <location>
        <begin position="408"/>
        <end position="420"/>
    </location>
</feature>
<name>A0A916TGP3_9ACTN</name>
<evidence type="ECO:0000313" key="11">
    <source>
        <dbReference type="Proteomes" id="UP000621454"/>
    </source>
</evidence>
<dbReference type="InterPro" id="IPR002549">
    <property type="entry name" value="AI-2E-like"/>
</dbReference>
<dbReference type="RefSeq" id="WP_188588111.1">
    <property type="nucleotide sequence ID" value="NZ_BMGC01000037.1"/>
</dbReference>
<evidence type="ECO:0000256" key="3">
    <source>
        <dbReference type="ARBA" id="ARBA00022448"/>
    </source>
</evidence>
<feature type="region of interest" description="Disordered" evidence="8">
    <location>
        <begin position="1"/>
        <end position="23"/>
    </location>
</feature>
<dbReference type="EMBL" id="BMGC01000037">
    <property type="protein sequence ID" value="GGB43945.1"/>
    <property type="molecule type" value="Genomic_DNA"/>
</dbReference>
<protein>
    <submittedName>
        <fullName evidence="10">Permease</fullName>
    </submittedName>
</protein>
<keyword evidence="7 9" id="KW-0472">Membrane</keyword>
<evidence type="ECO:0000256" key="4">
    <source>
        <dbReference type="ARBA" id="ARBA00022475"/>
    </source>
</evidence>
<evidence type="ECO:0000256" key="6">
    <source>
        <dbReference type="ARBA" id="ARBA00022989"/>
    </source>
</evidence>
<accession>A0A916TGP3</accession>
<keyword evidence="4" id="KW-1003">Cell membrane</keyword>
<reference evidence="10" key="2">
    <citation type="submission" date="2020-09" db="EMBL/GenBank/DDBJ databases">
        <authorList>
            <person name="Sun Q."/>
            <person name="Zhou Y."/>
        </authorList>
    </citation>
    <scope>NUCLEOTIDE SEQUENCE</scope>
    <source>
        <strain evidence="10">CGMCC 1.12827</strain>
    </source>
</reference>
<evidence type="ECO:0000256" key="5">
    <source>
        <dbReference type="ARBA" id="ARBA00022692"/>
    </source>
</evidence>
<sequence length="435" mass="46150">MTTDADSAATHDDGHEDGREAKSEYPTRNQVLLSGLRSWSRVSLWVIVIALGLALGWFVLGKLWVGVLPVLLSLVLCTVLWPPVRWLRGHGVRPAVAVFTVMVVCLGIIAGVIALIAPSIVDQSSDLGDRAVDGVHKVRDWLQGPPLNVSDDQLNSTVSAITDKLQKSSDSIAQGVFSGVSATTSVLLTLFSAVVISFFFLKDGTRFLPWLRRTAGEPIGSHLSEVLSRMWTTLGGFIRTQAVVSFVDAFFIGLGLVILHVPLAYALALITFVGGFVPIVGAFVSGSLAVLVALVSNGFETALAVLLIILAVQQLEGNILQPVLQSRSMNLHAVIVLLSVTVGGSIFGVIGAFLAVPVVSCLAVLLRYMQEQVLRKSGEWTESDDQGDAEKSSSGSGLSRFWRRGKSSSDGESESGSQGDSTDEPSADSAQPDAG</sequence>
<dbReference type="Pfam" id="PF01594">
    <property type="entry name" value="AI-2E_transport"/>
    <property type="match status" value="1"/>
</dbReference>
<feature type="transmembrane region" description="Helical" evidence="9">
    <location>
        <begin position="176"/>
        <end position="201"/>
    </location>
</feature>
<feature type="transmembrane region" description="Helical" evidence="9">
    <location>
        <begin position="265"/>
        <end position="284"/>
    </location>
</feature>
<feature type="compositionally biased region" description="Basic and acidic residues" evidence="8">
    <location>
        <begin position="9"/>
        <end position="23"/>
    </location>
</feature>
<feature type="transmembrane region" description="Helical" evidence="9">
    <location>
        <begin position="66"/>
        <end position="84"/>
    </location>
</feature>
<keyword evidence="5 9" id="KW-0812">Transmembrane</keyword>
<feature type="transmembrane region" description="Helical" evidence="9">
    <location>
        <begin position="237"/>
        <end position="259"/>
    </location>
</feature>
<dbReference type="PANTHER" id="PTHR21716">
    <property type="entry name" value="TRANSMEMBRANE PROTEIN"/>
    <property type="match status" value="1"/>
</dbReference>